<dbReference type="OrthoDB" id="10267950at2759"/>
<comment type="caution">
    <text evidence="5">The sequence shown here is derived from an EMBL/GenBank/DDBJ whole genome shotgun (WGS) entry which is preliminary data.</text>
</comment>
<sequence>MDSTAMTPAALRSKISAVYQAAQVAGHVIFAPTTLRTIHDHQLDLDFHVLVAPSLAKKDKPKPSDNAQVPTDRKKPKFNPFLPYDRNQYVADLSPTHVLLLNKFPVIAEHVLVVTKEFLLQDEPIDVADFDALIPVMQAMADSNPLAFYNCGANSGSSQPHRHIQVIPQQQPCPISKLVLRNPGSSRIPGLDYVHHLTPFSSGFPTSPTTLHSAYTSSLAALSRLMATPHDSRETLAHNVLITSAWMMVIPRLRERTVDGWMGVNAVGYTGSVLVTSDEQVRELEQRGGVLPVLVECGHLWKQA</sequence>
<proteinExistence type="predicted"/>
<feature type="active site" description="Nucleophile" evidence="1">
    <location>
        <position position="163"/>
    </location>
</feature>
<dbReference type="PANTHER" id="PTHR38420:SF1">
    <property type="entry name" value="PUTATIVE (AFU_ORTHOLOGUE AFUA_5G14690)-RELATED"/>
    <property type="match status" value="1"/>
</dbReference>
<evidence type="ECO:0000313" key="5">
    <source>
        <dbReference type="EMBL" id="ORZ38281.1"/>
    </source>
</evidence>
<evidence type="ECO:0000256" key="1">
    <source>
        <dbReference type="PIRSR" id="PIRSR000846-1"/>
    </source>
</evidence>
<dbReference type="Pfam" id="PF19327">
    <property type="entry name" value="Ap4A_phos_N"/>
    <property type="match status" value="1"/>
</dbReference>
<dbReference type="GO" id="GO:0009117">
    <property type="term" value="P:nucleotide metabolic process"/>
    <property type="evidence" value="ECO:0007669"/>
    <property type="project" value="InterPro"/>
</dbReference>
<evidence type="ECO:0000256" key="2">
    <source>
        <dbReference type="SAM" id="MobiDB-lite"/>
    </source>
</evidence>
<dbReference type="InterPro" id="IPR036265">
    <property type="entry name" value="HIT-like_sf"/>
</dbReference>
<gene>
    <name evidence="5" type="ORF">BCR44DRAFT_34087</name>
</gene>
<dbReference type="InterPro" id="IPR043171">
    <property type="entry name" value="Ap4A_phos1/2-like"/>
</dbReference>
<evidence type="ECO:0000259" key="4">
    <source>
        <dbReference type="Pfam" id="PF19327"/>
    </source>
</evidence>
<dbReference type="Pfam" id="PF09830">
    <property type="entry name" value="ATP_transf"/>
    <property type="match status" value="1"/>
</dbReference>
<evidence type="ECO:0000259" key="3">
    <source>
        <dbReference type="Pfam" id="PF09830"/>
    </source>
</evidence>
<dbReference type="GO" id="GO:0005524">
    <property type="term" value="F:ATP binding"/>
    <property type="evidence" value="ECO:0007669"/>
    <property type="project" value="InterPro"/>
</dbReference>
<dbReference type="InterPro" id="IPR019200">
    <property type="entry name" value="ATP_adenylylTrfase_C"/>
</dbReference>
<dbReference type="EMBL" id="MCFL01000009">
    <property type="protein sequence ID" value="ORZ38281.1"/>
    <property type="molecule type" value="Genomic_DNA"/>
</dbReference>
<feature type="region of interest" description="Disordered" evidence="2">
    <location>
        <begin position="57"/>
        <end position="77"/>
    </location>
</feature>
<dbReference type="STRING" id="765915.A0A1Y2HX04"/>
<keyword evidence="6" id="KW-1185">Reference proteome</keyword>
<name>A0A1Y2HX04_9FUNG</name>
<dbReference type="PANTHER" id="PTHR38420">
    <property type="entry name" value="AP-4-A PHOSPHORYLASE II"/>
    <property type="match status" value="1"/>
</dbReference>
<feature type="domain" description="Ap4A phosphorylase 1/2 N-terminal" evidence="4">
    <location>
        <begin position="4"/>
        <end position="170"/>
    </location>
</feature>
<dbReference type="InterPro" id="IPR045759">
    <property type="entry name" value="Ap4A_phos1/2_N"/>
</dbReference>
<dbReference type="InterPro" id="IPR009163">
    <property type="entry name" value="Ap4A_phos1/2"/>
</dbReference>
<evidence type="ECO:0000313" key="6">
    <source>
        <dbReference type="Proteomes" id="UP000193411"/>
    </source>
</evidence>
<dbReference type="GO" id="GO:0003877">
    <property type="term" value="F:ATP:ADP adenylyltransferase activity"/>
    <property type="evidence" value="ECO:0007669"/>
    <property type="project" value="InterPro"/>
</dbReference>
<reference evidence="5 6" key="1">
    <citation type="submission" date="2016-07" db="EMBL/GenBank/DDBJ databases">
        <title>Pervasive Adenine N6-methylation of Active Genes in Fungi.</title>
        <authorList>
            <consortium name="DOE Joint Genome Institute"/>
            <person name="Mondo S.J."/>
            <person name="Dannebaum R.O."/>
            <person name="Kuo R.C."/>
            <person name="Labutti K."/>
            <person name="Haridas S."/>
            <person name="Kuo A."/>
            <person name="Salamov A."/>
            <person name="Ahrendt S.R."/>
            <person name="Lipzen A."/>
            <person name="Sullivan W."/>
            <person name="Andreopoulos W.B."/>
            <person name="Clum A."/>
            <person name="Lindquist E."/>
            <person name="Daum C."/>
            <person name="Ramamoorthy G.K."/>
            <person name="Gryganskyi A."/>
            <person name="Culley D."/>
            <person name="Magnuson J.K."/>
            <person name="James T.Y."/>
            <person name="O'Malley M.A."/>
            <person name="Stajich J.E."/>
            <person name="Spatafora J.W."/>
            <person name="Visel A."/>
            <person name="Grigoriev I.V."/>
        </authorList>
    </citation>
    <scope>NUCLEOTIDE SEQUENCE [LARGE SCALE GENOMIC DNA]</scope>
    <source>
        <strain evidence="5 6">PL171</strain>
    </source>
</reference>
<dbReference type="SUPFAM" id="SSF54197">
    <property type="entry name" value="HIT-like"/>
    <property type="match status" value="1"/>
</dbReference>
<dbReference type="AlphaFoldDB" id="A0A1Y2HX04"/>
<feature type="domain" description="ATP adenylyltransferase C-terminal" evidence="3">
    <location>
        <begin position="190"/>
        <end position="298"/>
    </location>
</feature>
<accession>A0A1Y2HX04</accession>
<dbReference type="Gene3D" id="3.30.428.70">
    <property type="match status" value="1"/>
</dbReference>
<dbReference type="PIRSF" id="PIRSF000846">
    <property type="entry name" value="ATP_adenylyltr"/>
    <property type="match status" value="1"/>
</dbReference>
<protein>
    <submittedName>
        <fullName evidence="5">HIT-like domain-containing protein</fullName>
    </submittedName>
</protein>
<organism evidence="5 6">
    <name type="scientific">Catenaria anguillulae PL171</name>
    <dbReference type="NCBI Taxonomy" id="765915"/>
    <lineage>
        <taxon>Eukaryota</taxon>
        <taxon>Fungi</taxon>
        <taxon>Fungi incertae sedis</taxon>
        <taxon>Blastocladiomycota</taxon>
        <taxon>Blastocladiomycetes</taxon>
        <taxon>Blastocladiales</taxon>
        <taxon>Catenariaceae</taxon>
        <taxon>Catenaria</taxon>
    </lineage>
</organism>
<dbReference type="Proteomes" id="UP000193411">
    <property type="component" value="Unassembled WGS sequence"/>
</dbReference>